<dbReference type="AlphaFoldDB" id="A0A1G1SVH7"/>
<gene>
    <name evidence="1" type="ORF">BEN47_04360</name>
</gene>
<comment type="caution">
    <text evidence="1">The sequence shown here is derived from an EMBL/GenBank/DDBJ whole genome shotgun (WGS) entry which is preliminary data.</text>
</comment>
<organism evidence="1 2">
    <name type="scientific">Hymenobacter lapidarius</name>
    <dbReference type="NCBI Taxonomy" id="1908237"/>
    <lineage>
        <taxon>Bacteria</taxon>
        <taxon>Pseudomonadati</taxon>
        <taxon>Bacteroidota</taxon>
        <taxon>Cytophagia</taxon>
        <taxon>Cytophagales</taxon>
        <taxon>Hymenobacteraceae</taxon>
        <taxon>Hymenobacter</taxon>
    </lineage>
</organism>
<dbReference type="STRING" id="1908237.BEN47_04360"/>
<evidence type="ECO:0008006" key="3">
    <source>
        <dbReference type="Google" id="ProtNLM"/>
    </source>
</evidence>
<proteinExistence type="predicted"/>
<name>A0A1G1SVH7_9BACT</name>
<dbReference type="RefSeq" id="WP_070729870.1">
    <property type="nucleotide sequence ID" value="NZ_MDZB01000142.1"/>
</dbReference>
<dbReference type="OrthoDB" id="884362at2"/>
<protein>
    <recommendedName>
        <fullName evidence="3">STAS/SEC14 domain-containing protein</fullName>
    </recommendedName>
</protein>
<evidence type="ECO:0000313" key="1">
    <source>
        <dbReference type="EMBL" id="OGX82614.1"/>
    </source>
</evidence>
<accession>A0A1G1SVH7</accession>
<evidence type="ECO:0000313" key="2">
    <source>
        <dbReference type="Proteomes" id="UP000176294"/>
    </source>
</evidence>
<dbReference type="Proteomes" id="UP000176294">
    <property type="component" value="Unassembled WGS sequence"/>
</dbReference>
<sequence>MVVFGLEITPRPDLPAVVARWQREITDSELRAGYFAILDAADVQQCSRWLLDLRRREELTSTELAAWINADFFPKLPQRYAQPVRIAFLVSPMRALQEQSDSSVAAIATASQARHGYSTALFTDEAAAYDWLAA</sequence>
<dbReference type="EMBL" id="MDZB01000142">
    <property type="protein sequence ID" value="OGX82614.1"/>
    <property type="molecule type" value="Genomic_DNA"/>
</dbReference>
<reference evidence="1 2" key="1">
    <citation type="submission" date="2016-08" db="EMBL/GenBank/DDBJ databases">
        <title>Hymenobacter coccineus sp. nov., Hymenobacter lapidarius sp. nov. and Hymenobacter glacialis sp. nov., isolated from Antarctic soil.</title>
        <authorList>
            <person name="Sedlacek I."/>
            <person name="Kralova S."/>
            <person name="Kyrova K."/>
            <person name="Maslanova I."/>
            <person name="Stankova E."/>
            <person name="Vrbovska V."/>
            <person name="Nemec M."/>
            <person name="Bartak M."/>
            <person name="Svec P."/>
            <person name="Busse H.-J."/>
            <person name="Pantucek R."/>
        </authorList>
    </citation>
    <scope>NUCLEOTIDE SEQUENCE [LARGE SCALE GENOMIC DNA]</scope>
    <source>
        <strain evidence="1 2">CCM 8643</strain>
    </source>
</reference>
<keyword evidence="2" id="KW-1185">Reference proteome</keyword>